<dbReference type="RefSeq" id="WP_093538489.1">
    <property type="nucleotide sequence ID" value="NZ_FOXU01000011.1"/>
</dbReference>
<accession>A0A1I6B447</accession>
<evidence type="ECO:0000256" key="3">
    <source>
        <dbReference type="ARBA" id="ARBA00023145"/>
    </source>
</evidence>
<feature type="propeptide" id="PRO_5011802925" evidence="4">
    <location>
        <begin position="1"/>
        <end position="6"/>
    </location>
</feature>
<protein>
    <recommendedName>
        <fullName evidence="4">Germination protease</fullName>
        <ecNumber evidence="4">3.4.24.78</ecNumber>
    </recommendedName>
    <alternativeName>
        <fullName evidence="4">GPR endopeptidase</fullName>
    </alternativeName>
    <alternativeName>
        <fullName evidence="4">Germination proteinase</fullName>
    </alternativeName>
    <alternativeName>
        <fullName evidence="4">Spore protease</fullName>
    </alternativeName>
</protein>
<comment type="catalytic activity">
    <reaction evidence="4">
        <text>Endopeptidase action with P4 Glu or Asp, P1 preferably Glu &gt; Asp, P1' hydrophobic and P2' Ala.</text>
        <dbReference type="EC" id="3.4.24.78"/>
    </reaction>
</comment>
<keyword evidence="6" id="KW-1185">Reference proteome</keyword>
<sequence length="338" mass="37293">MWGRTDLLDESDEMVKHRTGGEKNTLKNSEGISFDENREGAVLITSIEVNEEGEKKLGKKKGKYITLTDLTVSPDEEDSFKPIEKIFIQKLKEMHQDLNLSKDSRILIIGLGNATITPDAIGPKAIEYLQGSSLTQNTEKIKVVMYAPGVTGQTGFETSDFVEAISKAYKPDLIIVLDALAARNSERLCKTIQLTNTGIHPGSGVGNQRKEISEEVYGVPVTAIGIPMVVDGPVLYADAMEQVIHYIASKVEEKGSPSAALAVTPMVSSKKPSIDKSVLQPIFGEWVTWSTDEKRQLFEEVFVGKNPSLFVTPKETDAWVEHYAYLLSNGIESWITTR</sequence>
<dbReference type="EC" id="3.4.24.78" evidence="4"/>
<evidence type="ECO:0000256" key="1">
    <source>
        <dbReference type="ARBA" id="ARBA00022670"/>
    </source>
</evidence>
<name>A0A1I6B447_9BACI</name>
<gene>
    <name evidence="4" type="primary">gpr</name>
    <name evidence="5" type="ORF">SAMN05421670_0137</name>
</gene>
<evidence type="ECO:0000256" key="2">
    <source>
        <dbReference type="ARBA" id="ARBA00022801"/>
    </source>
</evidence>
<evidence type="ECO:0000256" key="4">
    <source>
        <dbReference type="HAMAP-Rule" id="MF_00626"/>
    </source>
</evidence>
<dbReference type="Gene3D" id="3.40.50.1450">
    <property type="entry name" value="HybD-like"/>
    <property type="match status" value="1"/>
</dbReference>
<comment type="function">
    <text evidence="4">Initiates the rapid degradation of small, acid-soluble proteins during spore germination.</text>
</comment>
<dbReference type="OrthoDB" id="9777293at2"/>
<dbReference type="Proteomes" id="UP000198734">
    <property type="component" value="Unassembled WGS sequence"/>
</dbReference>
<dbReference type="GO" id="GO:0004222">
    <property type="term" value="F:metalloendopeptidase activity"/>
    <property type="evidence" value="ECO:0007669"/>
    <property type="project" value="UniProtKB-UniRule"/>
</dbReference>
<dbReference type="InterPro" id="IPR023430">
    <property type="entry name" value="Pept_HybD-like_dom_sf"/>
</dbReference>
<keyword evidence="1 4" id="KW-0645">Protease</keyword>
<organism evidence="5 6">
    <name type="scientific">Psychrobacillus psychrotolerans</name>
    <dbReference type="NCBI Taxonomy" id="126156"/>
    <lineage>
        <taxon>Bacteria</taxon>
        <taxon>Bacillati</taxon>
        <taxon>Bacillota</taxon>
        <taxon>Bacilli</taxon>
        <taxon>Bacillales</taxon>
        <taxon>Bacillaceae</taxon>
        <taxon>Psychrobacillus</taxon>
    </lineage>
</organism>
<dbReference type="STRING" id="126156.SAMN05421670_0137"/>
<comment type="subunit">
    <text evidence="4">Homotetramer.</text>
</comment>
<dbReference type="PIRSF" id="PIRSF019549">
    <property type="entry name" value="Peptidase_A25"/>
    <property type="match status" value="1"/>
</dbReference>
<feature type="chain" id="PRO_5023448095" description="Germination protease" evidence="4">
    <location>
        <begin position="7"/>
        <end position="338"/>
    </location>
</feature>
<dbReference type="GO" id="GO:0009847">
    <property type="term" value="P:spore germination"/>
    <property type="evidence" value="ECO:0007669"/>
    <property type="project" value="UniProtKB-UniRule"/>
</dbReference>
<dbReference type="InterPro" id="IPR005080">
    <property type="entry name" value="Peptidase_A25"/>
</dbReference>
<dbReference type="SUPFAM" id="SSF53163">
    <property type="entry name" value="HybD-like"/>
    <property type="match status" value="1"/>
</dbReference>
<reference evidence="6" key="1">
    <citation type="submission" date="2016-10" db="EMBL/GenBank/DDBJ databases">
        <authorList>
            <person name="Varghese N."/>
            <person name="Submissions S."/>
        </authorList>
    </citation>
    <scope>NUCLEOTIDE SEQUENCE [LARGE SCALE GENOMIC DNA]</scope>
    <source>
        <strain evidence="6">DSM 11706</strain>
    </source>
</reference>
<dbReference type="GO" id="GO:0006508">
    <property type="term" value="P:proteolysis"/>
    <property type="evidence" value="ECO:0007669"/>
    <property type="project" value="UniProtKB-UniRule"/>
</dbReference>
<keyword evidence="3 4" id="KW-0865">Zymogen</keyword>
<dbReference type="NCBIfam" id="TIGR01441">
    <property type="entry name" value="GPR"/>
    <property type="match status" value="1"/>
</dbReference>
<comment type="PTM">
    <text evidence="4">Autoproteolytically processed. The inactive tetrameric zymogen termed p46 autoprocesses to a smaller form termed p41, which is active only during spore germination.</text>
</comment>
<dbReference type="HAMAP" id="MF_00626">
    <property type="entry name" value="Germination_prot"/>
    <property type="match status" value="1"/>
</dbReference>
<dbReference type="EMBL" id="FOXU01000011">
    <property type="protein sequence ID" value="SFQ75699.1"/>
    <property type="molecule type" value="Genomic_DNA"/>
</dbReference>
<comment type="similarity">
    <text evidence="4">Belongs to the peptidase A25 family.</text>
</comment>
<evidence type="ECO:0000313" key="6">
    <source>
        <dbReference type="Proteomes" id="UP000198734"/>
    </source>
</evidence>
<dbReference type="AlphaFoldDB" id="A0A1I6B447"/>
<dbReference type="Pfam" id="PF03418">
    <property type="entry name" value="Peptidase_A25"/>
    <property type="match status" value="1"/>
</dbReference>
<keyword evidence="2 4" id="KW-0378">Hydrolase</keyword>
<proteinExistence type="inferred from homology"/>
<evidence type="ECO:0000313" key="5">
    <source>
        <dbReference type="EMBL" id="SFQ75699.1"/>
    </source>
</evidence>